<dbReference type="SUPFAM" id="SSF52540">
    <property type="entry name" value="P-loop containing nucleoside triphosphate hydrolases"/>
    <property type="match status" value="1"/>
</dbReference>
<dbReference type="PRINTS" id="PR00320">
    <property type="entry name" value="GPROTEINBRPT"/>
</dbReference>
<feature type="region of interest" description="Disordered" evidence="5">
    <location>
        <begin position="875"/>
        <end position="916"/>
    </location>
</feature>
<accession>A0A8H5CEQ2</accession>
<evidence type="ECO:0000313" key="9">
    <source>
        <dbReference type="Proteomes" id="UP000541558"/>
    </source>
</evidence>
<dbReference type="Pfam" id="PF00400">
    <property type="entry name" value="WD40"/>
    <property type="match status" value="7"/>
</dbReference>
<dbReference type="Gene3D" id="2.130.10.10">
    <property type="entry name" value="YVTN repeat-like/Quinoprotein amine dehydrogenase"/>
    <property type="match status" value="3"/>
</dbReference>
<evidence type="ECO:0000256" key="2">
    <source>
        <dbReference type="ARBA" id="ARBA00022737"/>
    </source>
</evidence>
<dbReference type="InterPro" id="IPR019775">
    <property type="entry name" value="WD40_repeat_CS"/>
</dbReference>
<dbReference type="Gene3D" id="3.20.20.80">
    <property type="entry name" value="Glycosidases"/>
    <property type="match status" value="1"/>
</dbReference>
<feature type="repeat" description="WD" evidence="3">
    <location>
        <begin position="1274"/>
        <end position="1307"/>
    </location>
</feature>
<gene>
    <name evidence="8" type="ORF">D9611_007909</name>
</gene>
<dbReference type="OrthoDB" id="2796951at2759"/>
<feature type="repeat" description="WD" evidence="3">
    <location>
        <begin position="1442"/>
        <end position="1483"/>
    </location>
</feature>
<proteinExistence type="predicted"/>
<dbReference type="InterPro" id="IPR001680">
    <property type="entry name" value="WD40_rpt"/>
</dbReference>
<feature type="coiled-coil region" evidence="4">
    <location>
        <begin position="956"/>
        <end position="997"/>
    </location>
</feature>
<feature type="signal peptide" evidence="6">
    <location>
        <begin position="1"/>
        <end position="19"/>
    </location>
</feature>
<feature type="repeat" description="WD" evidence="3">
    <location>
        <begin position="1484"/>
        <end position="1525"/>
    </location>
</feature>
<dbReference type="Gene3D" id="3.40.50.300">
    <property type="entry name" value="P-loop containing nucleotide triphosphate hydrolases"/>
    <property type="match status" value="1"/>
</dbReference>
<dbReference type="SMART" id="SM00320">
    <property type="entry name" value="WD40"/>
    <property type="match status" value="7"/>
</dbReference>
<comment type="caution">
    <text evidence="8">The sequence shown here is derived from an EMBL/GenBank/DDBJ whole genome shotgun (WGS) entry which is preliminary data.</text>
</comment>
<protein>
    <recommendedName>
        <fullName evidence="7">Beta-glucuronidase C-terminal domain-containing protein</fullName>
    </recommendedName>
</protein>
<dbReference type="Proteomes" id="UP000541558">
    <property type="component" value="Unassembled WGS sequence"/>
</dbReference>
<keyword evidence="4" id="KW-0175">Coiled coil</keyword>
<keyword evidence="2" id="KW-0677">Repeat</keyword>
<reference evidence="8 9" key="1">
    <citation type="journal article" date="2020" name="ISME J.">
        <title>Uncovering the hidden diversity of litter-decomposition mechanisms in mushroom-forming fungi.</title>
        <authorList>
            <person name="Floudas D."/>
            <person name="Bentzer J."/>
            <person name="Ahren D."/>
            <person name="Johansson T."/>
            <person name="Persson P."/>
            <person name="Tunlid A."/>
        </authorList>
    </citation>
    <scope>NUCLEOTIDE SEQUENCE [LARGE SCALE GENOMIC DNA]</scope>
    <source>
        <strain evidence="8 9">CBS 175.51</strain>
    </source>
</reference>
<dbReference type="Pfam" id="PF16862">
    <property type="entry name" value="Glyco_hydro_79C"/>
    <property type="match status" value="1"/>
</dbReference>
<dbReference type="PANTHER" id="PTHR22847:SF637">
    <property type="entry name" value="WD REPEAT DOMAIN 5B"/>
    <property type="match status" value="1"/>
</dbReference>
<dbReference type="InterPro" id="IPR027417">
    <property type="entry name" value="P-loop_NTPase"/>
</dbReference>
<dbReference type="PANTHER" id="PTHR22847">
    <property type="entry name" value="WD40 REPEAT PROTEIN"/>
    <property type="match status" value="1"/>
</dbReference>
<feature type="chain" id="PRO_5034106817" description="Beta-glucuronidase C-terminal domain-containing protein" evidence="6">
    <location>
        <begin position="20"/>
        <end position="1525"/>
    </location>
</feature>
<dbReference type="SUPFAM" id="SSF50978">
    <property type="entry name" value="WD40 repeat-like"/>
    <property type="match status" value="1"/>
</dbReference>
<keyword evidence="9" id="KW-1185">Reference proteome</keyword>
<name>A0A8H5CEQ2_9AGAR</name>
<dbReference type="InterPro" id="IPR031728">
    <property type="entry name" value="GlcAase_C"/>
</dbReference>
<organism evidence="8 9">
    <name type="scientific">Ephemerocybe angulata</name>
    <dbReference type="NCBI Taxonomy" id="980116"/>
    <lineage>
        <taxon>Eukaryota</taxon>
        <taxon>Fungi</taxon>
        <taxon>Dikarya</taxon>
        <taxon>Basidiomycota</taxon>
        <taxon>Agaricomycotina</taxon>
        <taxon>Agaricomycetes</taxon>
        <taxon>Agaricomycetidae</taxon>
        <taxon>Agaricales</taxon>
        <taxon>Agaricineae</taxon>
        <taxon>Psathyrellaceae</taxon>
        <taxon>Ephemerocybe</taxon>
    </lineage>
</organism>
<feature type="repeat" description="WD" evidence="3">
    <location>
        <begin position="1400"/>
        <end position="1441"/>
    </location>
</feature>
<evidence type="ECO:0000256" key="4">
    <source>
        <dbReference type="SAM" id="Coils"/>
    </source>
</evidence>
<dbReference type="CDD" id="cd00200">
    <property type="entry name" value="WD40"/>
    <property type="match status" value="1"/>
</dbReference>
<sequence>MHVPMCGLVLLACLSGALAQVTIYGQLPLGQVMTNLSTTTPAAYNDTVLVPPAVPNPAINNNFALQLQKDATAQGGLSVPHNGPSFYGFSIEMSVVTQLLGKNSTFIQTPFLNLMANIQERAGGVFVRIGGNTQEFATLVPEGDSRLQPGHTFGKVDSGSTQTTKTPAVLYTRDMFFMQNNISSLVNVKWFLGIPFNDSVNWRINIVEEGQPILGQNLLGLQAANEPDFYVSFGRRVAPYGVADYVREVGEVLQVLKSNSKVTNPNILLGPSVSGQNAGWTGTDIFGAGFLDDYKDSLYAVTVEHYPHDNCAAMFSPGSGNDVDPQALMPYYLSHTNVVQLAGAYTSDANTAISYGKPFIMFEMNTGSCGGFPGISNTYTSALWALDYGMQMATQNTTHALLHLGGQNVFYNPFTAPPTNQTAFNQWTVGPIFYSAMVMAEAFGKTNTSQIVDLGANSNSDQTPAYAIYESGQLSKVALFNYVDDKSGASALTVALTLNGGVPNTVSVKYLSAASVSSKTNITWAGQTFGEKLTVDGRLRGNLDVVSIACNTGENTCRIPVPSPGFALVFFNSNDPLLTVSQSPTTFTSTAFSNKHNTLSIDWASVATSNGHNAGQLEKALGSTSPGAVKSSALYCYTSRFDAGKTTFVKAVHNAATPRSGPRAAEEAPTLGVIQYDVTLLDGQLLTFLDTPGFDGYQPGGEPAKETEEILQMLEAHLAANESRPVSHILVFLNANDMAATEFKPRAQRAFERSFPNAQVTCVTTRWDQIEGDDGPPLTAEEARSREESLYETGKTNGSLLEYLLVGRQSRGGDVRRFRSGLPNEAYSSPQDIIHELFARPGSDTTLLEERLAAVTKERDDLAAKYALLLQEKKASTPAPATPGPKEALPLQEKQTRSPDPATPGPKEAIRAPRTRRQRLLDTIDKFSAQVLEMVAELDREALDIADECAVSRAEVEAASAAIKVAEGRLEEATEDRKAAEEECTRLKQERDSLVERERSLSTQLNELETSAGGRSVRVLPSVKQRIALQLKQTHTSLKDMEGWVSTAKDYYEKACQEVEQASAEIARWRRIEQGKDRELNEWLSPESERLSRERESFQTLQETLSTRLDVMRQGLKDSWEGNLVKNAIFLESLGGHTVDPEMVARSGDWASAIQSFYESQITLALSQEMVKFHSSVLQRLKAQEDNAQREWKKGLEDIFGKDAPGQGASGFGKSPPLSPVPVDLPPPPPALKGHGGYVMSVAFSWDGTKIASGSQDKTVRVWDALTGELQTVLEGHSQGLMSVAFSPDGKNIASGSNDKTVRVWDVLGARVKSVLEGHSDAVWSVAFSPDGSRIVSGSGDRTARIWDASKGKLQHVLEGHTGLVSSVVFSGDGSRIFSGSHDNSVRVWDALKGEARAVLEGHTDPVISVASSRDGLQIVSGSSDKTVRVWDVLTGNVLRVLEGHSQAVYTVAFSWVGSWICSGSVDDTMRVWDASTGTVQSTLTGHSGAIRSVEFSRDGRRIVTGSYDKTIRVWDTTTPASHGT</sequence>
<dbReference type="InterPro" id="IPR020472">
    <property type="entry name" value="WD40_PAC1"/>
</dbReference>
<dbReference type="PROSITE" id="PS50294">
    <property type="entry name" value="WD_REPEATS_REGION"/>
    <property type="match status" value="7"/>
</dbReference>
<dbReference type="InterPro" id="IPR036322">
    <property type="entry name" value="WD40_repeat_dom_sf"/>
</dbReference>
<evidence type="ECO:0000259" key="7">
    <source>
        <dbReference type="Pfam" id="PF16862"/>
    </source>
</evidence>
<dbReference type="EMBL" id="JAACJK010000004">
    <property type="protein sequence ID" value="KAF5340369.1"/>
    <property type="molecule type" value="Genomic_DNA"/>
</dbReference>
<evidence type="ECO:0000256" key="5">
    <source>
        <dbReference type="SAM" id="MobiDB-lite"/>
    </source>
</evidence>
<keyword evidence="6" id="KW-0732">Signal</keyword>
<dbReference type="InterPro" id="IPR015943">
    <property type="entry name" value="WD40/YVTN_repeat-like_dom_sf"/>
</dbReference>
<evidence type="ECO:0000313" key="8">
    <source>
        <dbReference type="EMBL" id="KAF5340369.1"/>
    </source>
</evidence>
<dbReference type="GO" id="GO:1990234">
    <property type="term" value="C:transferase complex"/>
    <property type="evidence" value="ECO:0007669"/>
    <property type="project" value="UniProtKB-ARBA"/>
</dbReference>
<evidence type="ECO:0000256" key="1">
    <source>
        <dbReference type="ARBA" id="ARBA00022574"/>
    </source>
</evidence>
<feature type="repeat" description="WD" evidence="3">
    <location>
        <begin position="1358"/>
        <end position="1399"/>
    </location>
</feature>
<dbReference type="PROSITE" id="PS50082">
    <property type="entry name" value="WD_REPEATS_2"/>
    <property type="match status" value="7"/>
</dbReference>
<dbReference type="PROSITE" id="PS00678">
    <property type="entry name" value="WD_REPEATS_1"/>
    <property type="match status" value="5"/>
</dbReference>
<dbReference type="GO" id="GO:0005634">
    <property type="term" value="C:nucleus"/>
    <property type="evidence" value="ECO:0007669"/>
    <property type="project" value="TreeGrafter"/>
</dbReference>
<evidence type="ECO:0000256" key="6">
    <source>
        <dbReference type="SAM" id="SignalP"/>
    </source>
</evidence>
<feature type="domain" description="Beta-glucuronidase C-terminal" evidence="7">
    <location>
        <begin position="465"/>
        <end position="568"/>
    </location>
</feature>
<dbReference type="CDD" id="cd00882">
    <property type="entry name" value="Ras_like_GTPase"/>
    <property type="match status" value="1"/>
</dbReference>
<feature type="repeat" description="WD" evidence="3">
    <location>
        <begin position="1232"/>
        <end position="1273"/>
    </location>
</feature>
<keyword evidence="1 3" id="KW-0853">WD repeat</keyword>
<evidence type="ECO:0000256" key="3">
    <source>
        <dbReference type="PROSITE-ProRule" id="PRU00221"/>
    </source>
</evidence>
<feature type="repeat" description="WD" evidence="3">
    <location>
        <begin position="1316"/>
        <end position="1357"/>
    </location>
</feature>